<gene>
    <name evidence="2" type="ORF">LSALG_LOCUS35868</name>
</gene>
<feature type="transmembrane region" description="Helical" evidence="1">
    <location>
        <begin position="218"/>
        <end position="237"/>
    </location>
</feature>
<dbReference type="AlphaFoldDB" id="A0AA35ZSH3"/>
<evidence type="ECO:0008006" key="4">
    <source>
        <dbReference type="Google" id="ProtNLM"/>
    </source>
</evidence>
<protein>
    <recommendedName>
        <fullName evidence="4">Transmembrane protein</fullName>
    </recommendedName>
</protein>
<dbReference type="PANTHER" id="PTHR33133">
    <property type="entry name" value="OS08G0107100 PROTEIN-RELATED"/>
    <property type="match status" value="1"/>
</dbReference>
<proteinExistence type="predicted"/>
<dbReference type="Proteomes" id="UP001177003">
    <property type="component" value="Chromosome 8"/>
</dbReference>
<keyword evidence="1" id="KW-0472">Membrane</keyword>
<keyword evidence="1" id="KW-0812">Transmembrane</keyword>
<keyword evidence="3" id="KW-1185">Reference proteome</keyword>
<evidence type="ECO:0000313" key="2">
    <source>
        <dbReference type="EMBL" id="CAI9297032.1"/>
    </source>
</evidence>
<feature type="transmembrane region" description="Helical" evidence="1">
    <location>
        <begin position="26"/>
        <end position="49"/>
    </location>
</feature>
<feature type="transmembrane region" description="Helical" evidence="1">
    <location>
        <begin position="69"/>
        <end position="94"/>
    </location>
</feature>
<reference evidence="2" key="1">
    <citation type="submission" date="2023-04" db="EMBL/GenBank/DDBJ databases">
        <authorList>
            <person name="Vijverberg K."/>
            <person name="Xiong W."/>
            <person name="Schranz E."/>
        </authorList>
    </citation>
    <scope>NUCLEOTIDE SEQUENCE</scope>
</reference>
<dbReference type="EMBL" id="OX465084">
    <property type="protein sequence ID" value="CAI9297032.1"/>
    <property type="molecule type" value="Genomic_DNA"/>
</dbReference>
<evidence type="ECO:0000313" key="3">
    <source>
        <dbReference type="Proteomes" id="UP001177003"/>
    </source>
</evidence>
<evidence type="ECO:0000256" key="1">
    <source>
        <dbReference type="SAM" id="Phobius"/>
    </source>
</evidence>
<dbReference type="PANTHER" id="PTHR33133:SF50">
    <property type="entry name" value="TRANSMEMBRANE PROTEIN"/>
    <property type="match status" value="1"/>
</dbReference>
<organism evidence="2 3">
    <name type="scientific">Lactuca saligna</name>
    <name type="common">Willowleaf lettuce</name>
    <dbReference type="NCBI Taxonomy" id="75948"/>
    <lineage>
        <taxon>Eukaryota</taxon>
        <taxon>Viridiplantae</taxon>
        <taxon>Streptophyta</taxon>
        <taxon>Embryophyta</taxon>
        <taxon>Tracheophyta</taxon>
        <taxon>Spermatophyta</taxon>
        <taxon>Magnoliopsida</taxon>
        <taxon>eudicotyledons</taxon>
        <taxon>Gunneridae</taxon>
        <taxon>Pentapetalae</taxon>
        <taxon>asterids</taxon>
        <taxon>campanulids</taxon>
        <taxon>Asterales</taxon>
        <taxon>Asteraceae</taxon>
        <taxon>Cichorioideae</taxon>
        <taxon>Cichorieae</taxon>
        <taxon>Lactucinae</taxon>
        <taxon>Lactuca</taxon>
    </lineage>
</organism>
<name>A0AA35ZSH3_LACSI</name>
<sequence length="314" mass="35360">MEMTPVNTVNLYGVLSESQRILKSNYWHFFALALFFLPLSISIVFTPTVNPHLSGHFTTDLSHKLPTNYQNIIIFQLLYIIIVYLLALFAIGTISYSTYNVLIGKPVNYFAALKSLIFNFFPLVSTAVVAQILLFLISLAFLLSVGAIVMLGKSLGFVYDFNWTSFMWVSIALGAMLIGILIYFQMNWCLALTVVVAESKWGFAALRRSWCLVKGMRSVSLSLLLYYLIGNGILAWVSSKPVYDHHNSVFITMLGSFFLMMCLLASTVANAVLYMHCKYFHGEFALEVPDGFDYINLPVDDEKVIHVVSVVEAR</sequence>
<accession>A0AA35ZSH3</accession>
<keyword evidence="1" id="KW-1133">Transmembrane helix</keyword>
<feature type="transmembrane region" description="Helical" evidence="1">
    <location>
        <begin position="249"/>
        <end position="273"/>
    </location>
</feature>
<feature type="transmembrane region" description="Helical" evidence="1">
    <location>
        <begin position="130"/>
        <end position="151"/>
    </location>
</feature>
<feature type="transmembrane region" description="Helical" evidence="1">
    <location>
        <begin position="163"/>
        <end position="184"/>
    </location>
</feature>